<comment type="subcellular location">
    <subcellularLocation>
        <location evidence="1">Cell membrane</location>
        <topology evidence="1">Peripheral membrane protein</topology>
        <orientation evidence="1">Cytoplasmic side</orientation>
    </subcellularLocation>
</comment>
<dbReference type="SUPFAM" id="SSF101801">
    <property type="entry name" value="Surface presentation of antigens (SPOA)"/>
    <property type="match status" value="1"/>
</dbReference>
<accession>A0ABV4NY44</accession>
<proteinExistence type="inferred from homology"/>
<protein>
    <recommendedName>
        <fullName evidence="3">Flagellar motor switch protein FliN</fullName>
    </recommendedName>
</protein>
<evidence type="ECO:0000256" key="6">
    <source>
        <dbReference type="ARBA" id="ARBA00022779"/>
    </source>
</evidence>
<dbReference type="PRINTS" id="PR00956">
    <property type="entry name" value="FLGMOTORFLIN"/>
</dbReference>
<dbReference type="InterPro" id="IPR036429">
    <property type="entry name" value="SpoA-like_sf"/>
</dbReference>
<dbReference type="InterPro" id="IPR051469">
    <property type="entry name" value="FliN/MopA/SpaO"/>
</dbReference>
<dbReference type="Proteomes" id="UP001569428">
    <property type="component" value="Unassembled WGS sequence"/>
</dbReference>
<evidence type="ECO:0000259" key="8">
    <source>
        <dbReference type="Pfam" id="PF01052"/>
    </source>
</evidence>
<evidence type="ECO:0000256" key="5">
    <source>
        <dbReference type="ARBA" id="ARBA00022500"/>
    </source>
</evidence>
<keyword evidence="7" id="KW-0472">Membrane</keyword>
<name>A0ABV4NY44_9GAMM</name>
<evidence type="ECO:0000256" key="3">
    <source>
        <dbReference type="ARBA" id="ARBA00021897"/>
    </source>
</evidence>
<dbReference type="InterPro" id="IPR001172">
    <property type="entry name" value="FliN_T3SS_HrcQb"/>
</dbReference>
<keyword evidence="10" id="KW-1185">Reference proteome</keyword>
<evidence type="ECO:0000256" key="1">
    <source>
        <dbReference type="ARBA" id="ARBA00004413"/>
    </source>
</evidence>
<dbReference type="Gene3D" id="2.30.330.10">
    <property type="entry name" value="SpoA-like"/>
    <property type="match status" value="1"/>
</dbReference>
<comment type="similarity">
    <text evidence="2">Belongs to the FliN/MopA/SpaO family.</text>
</comment>
<sequence>MSESREVDMLELSEFNESDGGKLFDRINPKFLKGIEVEIKVEFGHTSIALEELTSLSIGNIVKLDAPSEQYVNLKVGDEIFAKGLLVVVDGCYGVKIEEVFRV</sequence>
<evidence type="ECO:0000313" key="9">
    <source>
        <dbReference type="EMBL" id="MFA0810739.1"/>
    </source>
</evidence>
<dbReference type="RefSeq" id="WP_371838312.1">
    <property type="nucleotide sequence ID" value="NZ_JBGMEK010000011.1"/>
</dbReference>
<keyword evidence="6" id="KW-0283">Flagellar rotation</keyword>
<comment type="caution">
    <text evidence="9">The sequence shown here is derived from an EMBL/GenBank/DDBJ whole genome shotgun (WGS) entry which is preliminary data.</text>
</comment>
<keyword evidence="9" id="KW-0282">Flagellum</keyword>
<dbReference type="Pfam" id="PF01052">
    <property type="entry name" value="FliMN_C"/>
    <property type="match status" value="1"/>
</dbReference>
<keyword evidence="9" id="KW-0966">Cell projection</keyword>
<dbReference type="InterPro" id="IPR001543">
    <property type="entry name" value="FliN-like_C"/>
</dbReference>
<keyword evidence="4" id="KW-1003">Cell membrane</keyword>
<keyword evidence="5" id="KW-0145">Chemotaxis</keyword>
<gene>
    <name evidence="9" type="ORF">ACCI49_07375</name>
</gene>
<keyword evidence="9" id="KW-0969">Cilium</keyword>
<evidence type="ECO:0000256" key="7">
    <source>
        <dbReference type="ARBA" id="ARBA00023136"/>
    </source>
</evidence>
<dbReference type="PANTHER" id="PTHR43484">
    <property type="match status" value="1"/>
</dbReference>
<feature type="domain" description="Flagellar motor switch protein FliN-like C-terminal" evidence="8">
    <location>
        <begin position="32"/>
        <end position="100"/>
    </location>
</feature>
<evidence type="ECO:0000256" key="4">
    <source>
        <dbReference type="ARBA" id="ARBA00022475"/>
    </source>
</evidence>
<organism evidence="9 10">
    <name type="scientific">Microbulbifer epialgicus</name>
    <dbReference type="NCBI Taxonomy" id="393907"/>
    <lineage>
        <taxon>Bacteria</taxon>
        <taxon>Pseudomonadati</taxon>
        <taxon>Pseudomonadota</taxon>
        <taxon>Gammaproteobacteria</taxon>
        <taxon>Cellvibrionales</taxon>
        <taxon>Microbulbiferaceae</taxon>
        <taxon>Microbulbifer</taxon>
    </lineage>
</organism>
<dbReference type="PANTHER" id="PTHR43484:SF1">
    <property type="entry name" value="FLAGELLAR MOTOR SWITCH PROTEIN FLIN"/>
    <property type="match status" value="1"/>
</dbReference>
<evidence type="ECO:0000313" key="10">
    <source>
        <dbReference type="Proteomes" id="UP001569428"/>
    </source>
</evidence>
<dbReference type="EMBL" id="JBGMEK010000011">
    <property type="protein sequence ID" value="MFA0810739.1"/>
    <property type="molecule type" value="Genomic_DNA"/>
</dbReference>
<evidence type="ECO:0000256" key="2">
    <source>
        <dbReference type="ARBA" id="ARBA00009226"/>
    </source>
</evidence>
<reference evidence="9 10" key="1">
    <citation type="submission" date="2024-08" db="EMBL/GenBank/DDBJ databases">
        <authorList>
            <person name="Ishaq N."/>
        </authorList>
    </citation>
    <scope>NUCLEOTIDE SEQUENCE [LARGE SCALE GENOMIC DNA]</scope>
    <source>
        <strain evidence="9 10">DSM 18651</strain>
    </source>
</reference>